<dbReference type="Proteomes" id="UP000247702">
    <property type="component" value="Unassembled WGS sequence"/>
</dbReference>
<dbReference type="Proteomes" id="UP000615446">
    <property type="component" value="Unassembled WGS sequence"/>
</dbReference>
<dbReference type="EMBL" id="BLAL01000223">
    <property type="protein sequence ID" value="GES93167.1"/>
    <property type="molecule type" value="Genomic_DNA"/>
</dbReference>
<name>A0A2Z6QZE5_9GLOM</name>
<organism evidence="2 4">
    <name type="scientific">Rhizophagus clarus</name>
    <dbReference type="NCBI Taxonomy" id="94130"/>
    <lineage>
        <taxon>Eukaryota</taxon>
        <taxon>Fungi</taxon>
        <taxon>Fungi incertae sedis</taxon>
        <taxon>Mucoromycota</taxon>
        <taxon>Glomeromycotina</taxon>
        <taxon>Glomeromycetes</taxon>
        <taxon>Glomerales</taxon>
        <taxon>Glomeraceae</taxon>
        <taxon>Rhizophagus</taxon>
    </lineage>
</organism>
<evidence type="ECO:0000313" key="4">
    <source>
        <dbReference type="Proteomes" id="UP000247702"/>
    </source>
</evidence>
<gene>
    <name evidence="3" type="ORF">RCL2_001992300</name>
    <name evidence="2" type="ORF">RclHR1_25270003</name>
</gene>
<evidence type="ECO:0000313" key="2">
    <source>
        <dbReference type="EMBL" id="GBB95400.1"/>
    </source>
</evidence>
<accession>A0A2Z6QZE5</accession>
<evidence type="ECO:0000313" key="3">
    <source>
        <dbReference type="EMBL" id="GES93167.1"/>
    </source>
</evidence>
<keyword evidence="4" id="KW-1185">Reference proteome</keyword>
<sequence>MERNLLIDSGLSSVDGDYELLKALGLIDDEETEIVDGYDKIEADEEVLLGPDDDDDWDEFETDDEDDDDDDDRDNYWDPSKMYTGWDYLAHFGEDAWNKLYQARLARHRNIVIREFTRRLPNISEQEKNGLFDAFSRSDAFGVIEHNALLDALADPVKGWNLNEY</sequence>
<feature type="compositionally biased region" description="Acidic residues" evidence="1">
    <location>
        <begin position="45"/>
        <end position="73"/>
    </location>
</feature>
<reference evidence="2 4" key="1">
    <citation type="submission" date="2017-11" db="EMBL/GenBank/DDBJ databases">
        <title>The genome of Rhizophagus clarus HR1 reveals common genetic basis of auxotrophy among arbuscular mycorrhizal fungi.</title>
        <authorList>
            <person name="Kobayashi Y."/>
        </authorList>
    </citation>
    <scope>NUCLEOTIDE SEQUENCE [LARGE SCALE GENOMIC DNA]</scope>
    <source>
        <strain evidence="2 4">HR1</strain>
    </source>
</reference>
<dbReference type="OrthoDB" id="2400204at2759"/>
<reference evidence="3" key="2">
    <citation type="submission" date="2019-10" db="EMBL/GenBank/DDBJ databases">
        <title>Conservation and host-specific expression of non-tandemly repeated heterogenous ribosome RNA gene in arbuscular mycorrhizal fungi.</title>
        <authorList>
            <person name="Maeda T."/>
            <person name="Kobayashi Y."/>
            <person name="Nakagawa T."/>
            <person name="Ezawa T."/>
            <person name="Yamaguchi K."/>
            <person name="Bino T."/>
            <person name="Nishimoto Y."/>
            <person name="Shigenobu S."/>
            <person name="Kawaguchi M."/>
        </authorList>
    </citation>
    <scope>NUCLEOTIDE SEQUENCE</scope>
    <source>
        <strain evidence="3">HR1</strain>
    </source>
</reference>
<dbReference type="AlphaFoldDB" id="A0A2Z6QZE5"/>
<proteinExistence type="predicted"/>
<protein>
    <submittedName>
        <fullName evidence="2">Uncharacterized protein</fullName>
    </submittedName>
</protein>
<comment type="caution">
    <text evidence="2">The sequence shown here is derived from an EMBL/GenBank/DDBJ whole genome shotgun (WGS) entry which is preliminary data.</text>
</comment>
<evidence type="ECO:0000256" key="1">
    <source>
        <dbReference type="SAM" id="MobiDB-lite"/>
    </source>
</evidence>
<feature type="region of interest" description="Disordered" evidence="1">
    <location>
        <begin position="45"/>
        <end position="76"/>
    </location>
</feature>
<dbReference type="EMBL" id="BEXD01001699">
    <property type="protein sequence ID" value="GBB95400.1"/>
    <property type="molecule type" value="Genomic_DNA"/>
</dbReference>